<feature type="compositionally biased region" description="Gly residues" evidence="1">
    <location>
        <begin position="89"/>
        <end position="109"/>
    </location>
</feature>
<dbReference type="EMBL" id="FLUV01001476">
    <property type="protein sequence ID" value="SBW23050.1"/>
    <property type="molecule type" value="Genomic_DNA"/>
</dbReference>
<dbReference type="Pfam" id="PF03713">
    <property type="entry name" value="DUF305"/>
    <property type="match status" value="1"/>
</dbReference>
<dbReference type="Proteomes" id="UP000199013">
    <property type="component" value="Unassembled WGS sequence"/>
</dbReference>
<evidence type="ECO:0000256" key="1">
    <source>
        <dbReference type="SAM" id="MobiDB-lite"/>
    </source>
</evidence>
<dbReference type="Gene3D" id="1.20.1260.10">
    <property type="match status" value="1"/>
</dbReference>
<feature type="region of interest" description="Disordered" evidence="1">
    <location>
        <begin position="1"/>
        <end position="22"/>
    </location>
</feature>
<feature type="region of interest" description="Disordered" evidence="1">
    <location>
        <begin position="80"/>
        <end position="117"/>
    </location>
</feature>
<evidence type="ECO:0000313" key="3">
    <source>
        <dbReference type="EMBL" id="SBW23050.1"/>
    </source>
</evidence>
<dbReference type="PANTHER" id="PTHR36933:SF1">
    <property type="entry name" value="SLL0788 PROTEIN"/>
    <property type="match status" value="1"/>
</dbReference>
<reference evidence="4" key="1">
    <citation type="submission" date="2016-02" db="EMBL/GenBank/DDBJ databases">
        <authorList>
            <person name="Wibberg D."/>
        </authorList>
    </citation>
    <scope>NUCLEOTIDE SEQUENCE [LARGE SCALE GENOMIC DNA]</scope>
</reference>
<protein>
    <recommendedName>
        <fullName evidence="2">DUF305 domain-containing protein</fullName>
    </recommendedName>
</protein>
<dbReference type="AlphaFoldDB" id="A0A1C3NZU0"/>
<evidence type="ECO:0000313" key="4">
    <source>
        <dbReference type="Proteomes" id="UP000199013"/>
    </source>
</evidence>
<proteinExistence type="predicted"/>
<feature type="domain" description="DUF305" evidence="2">
    <location>
        <begin position="27"/>
        <end position="193"/>
    </location>
</feature>
<evidence type="ECO:0000259" key="2">
    <source>
        <dbReference type="Pfam" id="PF03713"/>
    </source>
</evidence>
<dbReference type="InterPro" id="IPR005183">
    <property type="entry name" value="DUF305_CopM-like"/>
</dbReference>
<sequence>MLVACGDDGTTAPSAAEPASTDHNTADVSFAQNMIPHHRQAIQMADLAATHASDPQVAELATRIRAAQDPEITTMTGWLRTWGEPTGTTGPGAMGHGSAPGHGSMGHGSTGADSASAGTGMGMMSEADMAGLTGTRGAEFDRMFLEMMIGHHEGAVSMAETEIREGVYGPAKAMAQNIQTNQAAEIQAMNTMLHRN</sequence>
<dbReference type="PANTHER" id="PTHR36933">
    <property type="entry name" value="SLL0788 PROTEIN"/>
    <property type="match status" value="1"/>
</dbReference>
<gene>
    <name evidence="3" type="ORF">FDG2_3503</name>
</gene>
<organism evidence="3 4">
    <name type="scientific">Candidatus Protofrankia californiensis</name>
    <dbReference type="NCBI Taxonomy" id="1839754"/>
    <lineage>
        <taxon>Bacteria</taxon>
        <taxon>Bacillati</taxon>
        <taxon>Actinomycetota</taxon>
        <taxon>Actinomycetes</taxon>
        <taxon>Frankiales</taxon>
        <taxon>Frankiaceae</taxon>
        <taxon>Protofrankia</taxon>
    </lineage>
</organism>
<accession>A0A1C3NZU0</accession>
<name>A0A1C3NZU0_9ACTN</name>
<keyword evidence="4" id="KW-1185">Reference proteome</keyword>
<dbReference type="InterPro" id="IPR012347">
    <property type="entry name" value="Ferritin-like"/>
</dbReference>
<feature type="compositionally biased region" description="Low complexity" evidence="1">
    <location>
        <begin position="10"/>
        <end position="21"/>
    </location>
</feature>